<reference evidence="9 10" key="1">
    <citation type="submission" date="2015-07" db="EMBL/GenBank/DDBJ databases">
        <title>Whole genome sequence of Thermanaerothrix daxensis DSM 23592.</title>
        <authorList>
            <person name="Hemp J."/>
            <person name="Ward L.M."/>
            <person name="Pace L.A."/>
            <person name="Fischer W.W."/>
        </authorList>
    </citation>
    <scope>NUCLEOTIDE SEQUENCE [LARGE SCALE GENOMIC DNA]</scope>
    <source>
        <strain evidence="9 10">GNS-1</strain>
    </source>
</reference>
<organism evidence="9 10">
    <name type="scientific">Thermanaerothrix daxensis</name>
    <dbReference type="NCBI Taxonomy" id="869279"/>
    <lineage>
        <taxon>Bacteria</taxon>
        <taxon>Bacillati</taxon>
        <taxon>Chloroflexota</taxon>
        <taxon>Anaerolineae</taxon>
        <taxon>Anaerolineales</taxon>
        <taxon>Anaerolineaceae</taxon>
        <taxon>Thermanaerothrix</taxon>
    </lineage>
</organism>
<keyword evidence="7 8" id="KW-0472">Membrane</keyword>
<evidence type="ECO:0000313" key="10">
    <source>
        <dbReference type="Proteomes" id="UP000050544"/>
    </source>
</evidence>
<dbReference type="OrthoDB" id="3177005at2"/>
<evidence type="ECO:0008006" key="11">
    <source>
        <dbReference type="Google" id="ProtNLM"/>
    </source>
</evidence>
<feature type="transmembrane region" description="Helical" evidence="8">
    <location>
        <begin position="212"/>
        <end position="230"/>
    </location>
</feature>
<dbReference type="InterPro" id="IPR011606">
    <property type="entry name" value="Brnchd-chn_aa_trnsp_permease"/>
</dbReference>
<dbReference type="EMBL" id="LGKO01000002">
    <property type="protein sequence ID" value="KPL84679.1"/>
    <property type="molecule type" value="Genomic_DNA"/>
</dbReference>
<comment type="caution">
    <text evidence="9">The sequence shown here is derived from an EMBL/GenBank/DDBJ whole genome shotgun (WGS) entry which is preliminary data.</text>
</comment>
<dbReference type="AlphaFoldDB" id="A0A0P6XWR3"/>
<gene>
    <name evidence="9" type="ORF">SE15_06470</name>
</gene>
<keyword evidence="5 8" id="KW-0812">Transmembrane</keyword>
<feature type="transmembrane region" description="Helical" evidence="8">
    <location>
        <begin position="140"/>
        <end position="164"/>
    </location>
</feature>
<comment type="similarity">
    <text evidence="2">Belongs to the AzlC family.</text>
</comment>
<comment type="subcellular location">
    <subcellularLocation>
        <location evidence="1">Cell membrane</location>
        <topology evidence="1">Multi-pass membrane protein</topology>
    </subcellularLocation>
</comment>
<name>A0A0P6XWR3_9CHLR</name>
<dbReference type="RefSeq" id="WP_054521248.1">
    <property type="nucleotide sequence ID" value="NZ_LGKO01000002.1"/>
</dbReference>
<keyword evidence="3" id="KW-0813">Transport</keyword>
<feature type="transmembrane region" description="Helical" evidence="8">
    <location>
        <begin position="77"/>
        <end position="96"/>
    </location>
</feature>
<dbReference type="PANTHER" id="PTHR34979">
    <property type="entry name" value="INNER MEMBRANE PROTEIN YGAZ"/>
    <property type="match status" value="1"/>
</dbReference>
<evidence type="ECO:0000256" key="7">
    <source>
        <dbReference type="ARBA" id="ARBA00023136"/>
    </source>
</evidence>
<dbReference type="GO" id="GO:0005886">
    <property type="term" value="C:plasma membrane"/>
    <property type="evidence" value="ECO:0007669"/>
    <property type="project" value="UniProtKB-SubCell"/>
</dbReference>
<evidence type="ECO:0000256" key="5">
    <source>
        <dbReference type="ARBA" id="ARBA00022692"/>
    </source>
</evidence>
<evidence type="ECO:0000256" key="2">
    <source>
        <dbReference type="ARBA" id="ARBA00010735"/>
    </source>
</evidence>
<dbReference type="STRING" id="869279.SE15_06470"/>
<keyword evidence="6 8" id="KW-1133">Transmembrane helix</keyword>
<proteinExistence type="inferred from homology"/>
<evidence type="ECO:0000256" key="8">
    <source>
        <dbReference type="SAM" id="Phobius"/>
    </source>
</evidence>
<feature type="transmembrane region" description="Helical" evidence="8">
    <location>
        <begin position="21"/>
        <end position="45"/>
    </location>
</feature>
<evidence type="ECO:0000256" key="6">
    <source>
        <dbReference type="ARBA" id="ARBA00022989"/>
    </source>
</evidence>
<accession>A0A0P6XWR3</accession>
<evidence type="ECO:0000256" key="4">
    <source>
        <dbReference type="ARBA" id="ARBA00022475"/>
    </source>
</evidence>
<feature type="transmembrane region" description="Helical" evidence="8">
    <location>
        <begin position="51"/>
        <end position="70"/>
    </location>
</feature>
<dbReference type="PANTHER" id="PTHR34979:SF1">
    <property type="entry name" value="INNER MEMBRANE PROTEIN YGAZ"/>
    <property type="match status" value="1"/>
</dbReference>
<sequence>MESAKNERLIILREFTSGVKALLPILLGVIPFGLTTGIAVTQTHITPQDGFIMSILVYSGAALLVALQLIQANTPVVVTIISALMVNLRFLMYSISLSPYLKHLPQRWRALLAYLLSDQAYAVSISNFENHTVPQRGHWHFLGAALTMWVAWQGSLLIGMVVGISLPKDWSLDFTIPLTFLALAVPNIRDKATGTAALSAGVMTVLLNNMPYKTGTVIAAIVGIGLGVLVERSNSI</sequence>
<keyword evidence="10" id="KW-1185">Reference proteome</keyword>
<keyword evidence="4" id="KW-1003">Cell membrane</keyword>
<evidence type="ECO:0000256" key="3">
    <source>
        <dbReference type="ARBA" id="ARBA00022448"/>
    </source>
</evidence>
<dbReference type="Pfam" id="PF03591">
    <property type="entry name" value="AzlC"/>
    <property type="match status" value="1"/>
</dbReference>
<protein>
    <recommendedName>
        <fullName evidence="11">Branched-chain amino acid ABC transporter permease</fullName>
    </recommendedName>
</protein>
<evidence type="ECO:0000256" key="1">
    <source>
        <dbReference type="ARBA" id="ARBA00004651"/>
    </source>
</evidence>
<dbReference type="GO" id="GO:1903785">
    <property type="term" value="P:L-valine transmembrane transport"/>
    <property type="evidence" value="ECO:0007669"/>
    <property type="project" value="TreeGrafter"/>
</dbReference>
<evidence type="ECO:0000313" key="9">
    <source>
        <dbReference type="EMBL" id="KPL84679.1"/>
    </source>
</evidence>
<dbReference type="Proteomes" id="UP000050544">
    <property type="component" value="Unassembled WGS sequence"/>
</dbReference>
<feature type="transmembrane region" description="Helical" evidence="8">
    <location>
        <begin position="108"/>
        <end position="128"/>
    </location>
</feature>